<feature type="transmembrane region" description="Helical" evidence="4">
    <location>
        <begin position="300"/>
        <end position="317"/>
    </location>
</feature>
<evidence type="ECO:0000313" key="5">
    <source>
        <dbReference type="EMBL" id="PWJ58776.1"/>
    </source>
</evidence>
<dbReference type="InterPro" id="IPR029044">
    <property type="entry name" value="Nucleotide-diphossugar_trans"/>
</dbReference>
<evidence type="ECO:0000313" key="6">
    <source>
        <dbReference type="Proteomes" id="UP000245880"/>
    </source>
</evidence>
<dbReference type="Pfam" id="PF13641">
    <property type="entry name" value="Glyco_tranf_2_3"/>
    <property type="match status" value="1"/>
</dbReference>
<accession>A0A316AMH5</accession>
<evidence type="ECO:0000256" key="4">
    <source>
        <dbReference type="SAM" id="Phobius"/>
    </source>
</evidence>
<dbReference type="PANTHER" id="PTHR43630:SF1">
    <property type="entry name" value="POLY-BETA-1,6-N-ACETYL-D-GLUCOSAMINE SYNTHASE"/>
    <property type="match status" value="1"/>
</dbReference>
<keyword evidence="6" id="KW-1185">Reference proteome</keyword>
<dbReference type="SUPFAM" id="SSF53448">
    <property type="entry name" value="Nucleotide-diphospho-sugar transferases"/>
    <property type="match status" value="1"/>
</dbReference>
<proteinExistence type="inferred from homology"/>
<keyword evidence="3 5" id="KW-0808">Transferase</keyword>
<dbReference type="PANTHER" id="PTHR43630">
    <property type="entry name" value="POLY-BETA-1,6-N-ACETYL-D-GLUCOSAMINE SYNTHASE"/>
    <property type="match status" value="1"/>
</dbReference>
<dbReference type="GO" id="GO:0016757">
    <property type="term" value="F:glycosyltransferase activity"/>
    <property type="evidence" value="ECO:0007669"/>
    <property type="project" value="UniProtKB-KW"/>
</dbReference>
<dbReference type="Gene3D" id="3.90.550.10">
    <property type="entry name" value="Spore Coat Polysaccharide Biosynthesis Protein SpsA, Chain A"/>
    <property type="match status" value="1"/>
</dbReference>
<sequence length="391" mass="44652">MIYIHYVLWLIQLYFGFFLILPLLIWLLHLLVKRPSVVSVASTPPDYGIIVTAYQYTDQLEAVVDSILQSEYNHYMVYVVADNCDISKLHFSDPRVVLLRPERILAGNVRSHFYAIQHFVRPHTHLTIIDSDNLVESDYLSQLNSFFEAGFKAVQGVRQAKNLDTSLSRLDAARDIYYHYYDGKLLFKIGSSATLAGSGMAFTTSLYRQCLEGREVDGAGFDKVLQHAIVSRGERIAFADEAVVWDQKTAESQQLVNQRARWINTWFKYFTLGFGLMKQGVVKTDWNRFMFGVVLLRPPLFIFLLLSLIFAFVNIWLFPTLTLIWVLGILLFTLGFMMALWAGPTSPAIYRALKGIPTFVFYQIVSLLKASRANQISVSTKHKSSSKKDTP</sequence>
<feature type="transmembrane region" description="Helical" evidence="4">
    <location>
        <begin position="6"/>
        <end position="28"/>
    </location>
</feature>
<name>A0A316AMH5_9BACT</name>
<keyword evidence="4" id="KW-0472">Membrane</keyword>
<dbReference type="AlphaFoldDB" id="A0A316AMH5"/>
<evidence type="ECO:0000256" key="2">
    <source>
        <dbReference type="ARBA" id="ARBA00022676"/>
    </source>
</evidence>
<dbReference type="Proteomes" id="UP000245880">
    <property type="component" value="Unassembled WGS sequence"/>
</dbReference>
<comment type="similarity">
    <text evidence="1">Belongs to the glycosyltransferase 2 family.</text>
</comment>
<gene>
    <name evidence="5" type="ORF">CLV98_103143</name>
</gene>
<dbReference type="RefSeq" id="WP_109673713.1">
    <property type="nucleotide sequence ID" value="NZ_QGDT01000003.1"/>
</dbReference>
<organism evidence="5 6">
    <name type="scientific">Dyadobacter jejuensis</name>
    <dbReference type="NCBI Taxonomy" id="1082580"/>
    <lineage>
        <taxon>Bacteria</taxon>
        <taxon>Pseudomonadati</taxon>
        <taxon>Bacteroidota</taxon>
        <taxon>Cytophagia</taxon>
        <taxon>Cytophagales</taxon>
        <taxon>Spirosomataceae</taxon>
        <taxon>Dyadobacter</taxon>
    </lineage>
</organism>
<comment type="caution">
    <text evidence="5">The sequence shown here is derived from an EMBL/GenBank/DDBJ whole genome shotgun (WGS) entry which is preliminary data.</text>
</comment>
<dbReference type="OrthoDB" id="1523666at2"/>
<reference evidence="5 6" key="1">
    <citation type="submission" date="2018-03" db="EMBL/GenBank/DDBJ databases">
        <title>Genomic Encyclopedia of Archaeal and Bacterial Type Strains, Phase II (KMG-II): from individual species to whole genera.</title>
        <authorList>
            <person name="Goeker M."/>
        </authorList>
    </citation>
    <scope>NUCLEOTIDE SEQUENCE [LARGE SCALE GENOMIC DNA]</scope>
    <source>
        <strain evidence="5 6">DSM 100346</strain>
    </source>
</reference>
<feature type="transmembrane region" description="Helical" evidence="4">
    <location>
        <begin position="323"/>
        <end position="343"/>
    </location>
</feature>
<evidence type="ECO:0000256" key="3">
    <source>
        <dbReference type="ARBA" id="ARBA00022679"/>
    </source>
</evidence>
<keyword evidence="4" id="KW-0812">Transmembrane</keyword>
<evidence type="ECO:0000256" key="1">
    <source>
        <dbReference type="ARBA" id="ARBA00006739"/>
    </source>
</evidence>
<protein>
    <submittedName>
        <fullName evidence="5">Cellulose synthase/poly-beta-1,6-N-acetylglucosamine synthase-like glycosyltransferase</fullName>
    </submittedName>
</protein>
<keyword evidence="2" id="KW-0328">Glycosyltransferase</keyword>
<dbReference type="EMBL" id="QGDT01000003">
    <property type="protein sequence ID" value="PWJ58776.1"/>
    <property type="molecule type" value="Genomic_DNA"/>
</dbReference>
<keyword evidence="4" id="KW-1133">Transmembrane helix</keyword>